<evidence type="ECO:0000256" key="5">
    <source>
        <dbReference type="ARBA" id="ARBA00022989"/>
    </source>
</evidence>
<keyword evidence="3" id="KW-0547">Nucleotide-binding</keyword>
<dbReference type="SMART" id="SM00382">
    <property type="entry name" value="AAA"/>
    <property type="match status" value="2"/>
</dbReference>
<dbReference type="InterPro" id="IPR003439">
    <property type="entry name" value="ABC_transporter-like_ATP-bd"/>
</dbReference>
<evidence type="ECO:0000256" key="6">
    <source>
        <dbReference type="ARBA" id="ARBA00023136"/>
    </source>
</evidence>
<dbReference type="OrthoDB" id="6500128at2759"/>
<dbReference type="InterPro" id="IPR036640">
    <property type="entry name" value="ABC1_TM_sf"/>
</dbReference>
<evidence type="ECO:0000256" key="7">
    <source>
        <dbReference type="SAM" id="Phobius"/>
    </source>
</evidence>
<keyword evidence="2 7" id="KW-0812">Transmembrane</keyword>
<dbReference type="SUPFAM" id="SSF52540">
    <property type="entry name" value="P-loop containing nucleoside triphosphate hydrolases"/>
    <property type="match status" value="2"/>
</dbReference>
<proteinExistence type="predicted"/>
<dbReference type="InterPro" id="IPR011527">
    <property type="entry name" value="ABC1_TM_dom"/>
</dbReference>
<evidence type="ECO:0000256" key="3">
    <source>
        <dbReference type="ARBA" id="ARBA00022741"/>
    </source>
</evidence>
<dbReference type="GO" id="GO:0005743">
    <property type="term" value="C:mitochondrial inner membrane"/>
    <property type="evidence" value="ECO:0007669"/>
    <property type="project" value="TreeGrafter"/>
</dbReference>
<dbReference type="CDD" id="cd03228">
    <property type="entry name" value="ABCC_MRP_Like"/>
    <property type="match status" value="2"/>
</dbReference>
<dbReference type="Gene3D" id="3.40.50.300">
    <property type="entry name" value="P-loop containing nucleotide triphosphate hydrolases"/>
    <property type="match status" value="2"/>
</dbReference>
<feature type="transmembrane region" description="Helical" evidence="7">
    <location>
        <begin position="269"/>
        <end position="290"/>
    </location>
</feature>
<evidence type="ECO:0000313" key="10">
    <source>
        <dbReference type="EMBL" id="CAI5758168.1"/>
    </source>
</evidence>
<accession>A0A9W4XA93</accession>
<keyword evidence="11" id="KW-1185">Reference proteome</keyword>
<comment type="caution">
    <text evidence="10">The sequence shown here is derived from an EMBL/GenBank/DDBJ whole genome shotgun (WGS) entry which is preliminary data.</text>
</comment>
<dbReference type="PROSITE" id="PS50893">
    <property type="entry name" value="ABC_TRANSPORTER_2"/>
    <property type="match status" value="2"/>
</dbReference>
<dbReference type="GO" id="GO:0015421">
    <property type="term" value="F:ABC-type oligopeptide transporter activity"/>
    <property type="evidence" value="ECO:0007669"/>
    <property type="project" value="TreeGrafter"/>
</dbReference>
<feature type="transmembrane region" description="Helical" evidence="7">
    <location>
        <begin position="186"/>
        <end position="206"/>
    </location>
</feature>
<dbReference type="InterPro" id="IPR017871">
    <property type="entry name" value="ABC_transporter-like_CS"/>
</dbReference>
<feature type="transmembrane region" description="Helical" evidence="7">
    <location>
        <begin position="35"/>
        <end position="64"/>
    </location>
</feature>
<dbReference type="InterPro" id="IPR039421">
    <property type="entry name" value="Type_1_exporter"/>
</dbReference>
<dbReference type="Gene3D" id="1.20.1560.10">
    <property type="entry name" value="ABC transporter type 1, transmembrane domain"/>
    <property type="match status" value="1"/>
</dbReference>
<feature type="domain" description="ABC transporter" evidence="8">
    <location>
        <begin position="364"/>
        <end position="595"/>
    </location>
</feature>
<dbReference type="GO" id="GO:0005524">
    <property type="term" value="F:ATP binding"/>
    <property type="evidence" value="ECO:0007669"/>
    <property type="project" value="UniProtKB-KW"/>
</dbReference>
<dbReference type="GO" id="GO:0090374">
    <property type="term" value="P:oligopeptide export from mitochondrion"/>
    <property type="evidence" value="ECO:0007669"/>
    <property type="project" value="TreeGrafter"/>
</dbReference>
<feature type="domain" description="ABC transmembrane type-1" evidence="9">
    <location>
        <begin position="41"/>
        <end position="331"/>
    </location>
</feature>
<dbReference type="PROSITE" id="PS50929">
    <property type="entry name" value="ABC_TM1F"/>
    <property type="match status" value="2"/>
</dbReference>
<dbReference type="Pfam" id="PF00005">
    <property type="entry name" value="ABC_tran"/>
    <property type="match status" value="2"/>
</dbReference>
<dbReference type="SUPFAM" id="SSF90123">
    <property type="entry name" value="ABC transporter transmembrane region"/>
    <property type="match status" value="2"/>
</dbReference>
<evidence type="ECO:0000256" key="4">
    <source>
        <dbReference type="ARBA" id="ARBA00022840"/>
    </source>
</evidence>
<protein>
    <recommendedName>
        <fullName evidence="12">Alpha-factor-transporting ATPase</fullName>
    </recommendedName>
</protein>
<evidence type="ECO:0000259" key="9">
    <source>
        <dbReference type="PROSITE" id="PS50929"/>
    </source>
</evidence>
<keyword evidence="5 7" id="KW-1133">Transmembrane helix</keyword>
<dbReference type="Proteomes" id="UP001152885">
    <property type="component" value="Unassembled WGS sequence"/>
</dbReference>
<dbReference type="AlphaFoldDB" id="A0A9W4XA93"/>
<comment type="subcellular location">
    <subcellularLocation>
        <location evidence="1">Membrane</location>
        <topology evidence="1">Multi-pass membrane protein</topology>
    </subcellularLocation>
</comment>
<evidence type="ECO:0000259" key="8">
    <source>
        <dbReference type="PROSITE" id="PS50893"/>
    </source>
</evidence>
<dbReference type="PROSITE" id="PS00211">
    <property type="entry name" value="ABC_TRANSPORTER_1"/>
    <property type="match status" value="2"/>
</dbReference>
<feature type="transmembrane region" description="Helical" evidence="7">
    <location>
        <begin position="756"/>
        <end position="776"/>
    </location>
</feature>
<feature type="transmembrane region" description="Helical" evidence="7">
    <location>
        <begin position="84"/>
        <end position="109"/>
    </location>
</feature>
<keyword evidence="4" id="KW-0067">ATP-binding</keyword>
<feature type="transmembrane region" description="Helical" evidence="7">
    <location>
        <begin position="635"/>
        <end position="658"/>
    </location>
</feature>
<dbReference type="CDD" id="cd18577">
    <property type="entry name" value="ABC_6TM_Pgp_ABCB1_D1_like"/>
    <property type="match status" value="1"/>
</dbReference>
<dbReference type="InterPro" id="IPR027417">
    <property type="entry name" value="P-loop_NTPase"/>
</dbReference>
<feature type="transmembrane region" description="Helical" evidence="7">
    <location>
        <begin position="678"/>
        <end position="705"/>
    </location>
</feature>
<feature type="domain" description="ABC transmembrane type-1" evidence="9">
    <location>
        <begin position="638"/>
        <end position="924"/>
    </location>
</feature>
<keyword evidence="6 7" id="KW-0472">Membrane</keyword>
<dbReference type="CDD" id="cd18578">
    <property type="entry name" value="ABC_6TM_Pgp_ABCB1_D2_like"/>
    <property type="match status" value="1"/>
</dbReference>
<feature type="transmembrane region" description="Helical" evidence="7">
    <location>
        <begin position="782"/>
        <end position="803"/>
    </location>
</feature>
<sequence length="1181" mass="134140">MDEKKSNYLDDIEEVDIEITTGINVFMFLNWKQDWLIITCGIILMTTSAVCTPLNTLLYGKIFATLSDYYLNKFTNYDLFIKEILKLCGIIMALGCGKLILTFLGNSIWIKFGEIQQSRARTKIYTKLLNQQISWFDTNENIIGNLTQINRCIEEYRSGNGEVLASITQTIGLVISLIIMSFYQSWAITLIIMAPGPIMAGSAWYFGKLTYKYQSNENDLSSKASKILDWSLTSPMIIRIFNGKYLEIANFNKLINSSAIEFFKMSNAICLNMSILKFLSLLMFVQGFWFGNFLLIHHHVSINQLFTCFSSCLMLGDSISKISELMAILNTAHAAACKIATFLDNVDDEVKINLLYPTGCLGTIKFKNVVFSYPSRNQIILNKISFEIKQNKFNYIIGKSGCGKSTIPLLIMNLYKIQSGTIEIDNYNLNTLDSNWIYETITLIQQNPTIFNDSVKNNIAYSVINEYELDEIPDQMILQAMEFAMIDKDLNSKINQSSLSGGQQQRISIARAYLKNSPILILDEAFSALDYNNKQILYEKIKFWRRGKTTIIITHEFNNIDDDDHVIMLDQGVKYEGDFANIKNDEFIKISEKETTEEKEIIPVSSKEELFEEEPTIMGVFAILNYCKNTIDKKFIILIAIFISILEGVANPIFSFCFSKLLSTTMNASIGKDINSVIIKWSCISLSIAFSIGVTNYISHFLLAYSSESWIIQLRKLSFDKICHTDLKAFNGLKPAEVTTLLMNDTRDLRGLISQFLSLSVNLVSMVLVGIIWSIVSGWKLALVGISFVPLVMLLTIVYGILLENAENNYKSRVVDLEIHQHQTITTLKTIKLFNMNKFFETQFNNHLKEIRKVGNIRALHAGLSMGINDFITSLATGIILYYGMQLTGKYQYSHDQLLRTITLLTFTISNASSLIHQLPEIARGQRAGTYIVKLLNEVQESKVENDGIIIPKHINDPIIEFKNVNFSYENNQVLNSVTFSVNKNEMVGIIGESGCGKSTIVSVILRLYESENVYLFNQNINDLNIDWLRESISIVPQFPKFFDGSIFENLIYGINTIRRISINEIYDNLKKVGIYEFVIGLAEGLQTNIGEGNSSLISGGQLQRLSIARALLRRPKILIFDECTSNLDPISTTLIFDLIESFRGKLTILFITHDKEMMKLSDRNLIIKNGKLISQYIYNL</sequence>
<dbReference type="EMBL" id="CANTUO010000002">
    <property type="protein sequence ID" value="CAI5758168.1"/>
    <property type="molecule type" value="Genomic_DNA"/>
</dbReference>
<evidence type="ECO:0008006" key="12">
    <source>
        <dbReference type="Google" id="ProtNLM"/>
    </source>
</evidence>
<dbReference type="PANTHER" id="PTHR43394:SF15">
    <property type="entry name" value="ALPHA-FACTOR-TRANSPORTING ATPASE"/>
    <property type="match status" value="1"/>
</dbReference>
<feature type="domain" description="ABC transporter" evidence="8">
    <location>
        <begin position="960"/>
        <end position="1181"/>
    </location>
</feature>
<reference evidence="10" key="1">
    <citation type="submission" date="2022-12" db="EMBL/GenBank/DDBJ databases">
        <authorList>
            <person name="Brejova B."/>
        </authorList>
    </citation>
    <scope>NUCLEOTIDE SEQUENCE</scope>
</reference>
<dbReference type="Pfam" id="PF00664">
    <property type="entry name" value="ABC_membrane"/>
    <property type="match status" value="2"/>
</dbReference>
<dbReference type="PANTHER" id="PTHR43394">
    <property type="entry name" value="ATP-DEPENDENT PERMEASE MDL1, MITOCHONDRIAL"/>
    <property type="match status" value="1"/>
</dbReference>
<dbReference type="GO" id="GO:0016887">
    <property type="term" value="F:ATP hydrolysis activity"/>
    <property type="evidence" value="ECO:0007669"/>
    <property type="project" value="InterPro"/>
</dbReference>
<organism evidence="10 11">
    <name type="scientific">Candida verbasci</name>
    <dbReference type="NCBI Taxonomy" id="1227364"/>
    <lineage>
        <taxon>Eukaryota</taxon>
        <taxon>Fungi</taxon>
        <taxon>Dikarya</taxon>
        <taxon>Ascomycota</taxon>
        <taxon>Saccharomycotina</taxon>
        <taxon>Pichiomycetes</taxon>
        <taxon>Debaryomycetaceae</taxon>
        <taxon>Candida/Lodderomyces clade</taxon>
        <taxon>Candida</taxon>
    </lineage>
</organism>
<evidence type="ECO:0000256" key="1">
    <source>
        <dbReference type="ARBA" id="ARBA00004141"/>
    </source>
</evidence>
<gene>
    <name evidence="10" type="ORF">CANVERA_P2681</name>
</gene>
<evidence type="ECO:0000313" key="11">
    <source>
        <dbReference type="Proteomes" id="UP001152885"/>
    </source>
</evidence>
<dbReference type="InterPro" id="IPR003593">
    <property type="entry name" value="AAA+_ATPase"/>
</dbReference>
<feature type="transmembrane region" description="Helical" evidence="7">
    <location>
        <begin position="163"/>
        <end position="180"/>
    </location>
</feature>
<evidence type="ECO:0000256" key="2">
    <source>
        <dbReference type="ARBA" id="ARBA00022692"/>
    </source>
</evidence>
<name>A0A9W4XA93_9ASCO</name>